<reference evidence="12 13" key="1">
    <citation type="submission" date="2014-12" db="EMBL/GenBank/DDBJ databases">
        <title>Comparative genomics of the lactic acid bacteria isolated from the honey bee gut.</title>
        <authorList>
            <person name="Ellegaard K.M."/>
            <person name="Tamarit D."/>
            <person name="Javelind E."/>
            <person name="Olofsson T."/>
            <person name="Andersson S.G."/>
            <person name="Vasquez A."/>
        </authorList>
    </citation>
    <scope>NUCLEOTIDE SEQUENCE [LARGE SCALE GENOMIC DNA]</scope>
    <source>
        <strain evidence="12 13">Hon2</strain>
    </source>
</reference>
<comment type="similarity">
    <text evidence="2 8">Belongs to the glycosyl hydrolase 32 family.</text>
</comment>
<dbReference type="InterPro" id="IPR013148">
    <property type="entry name" value="Glyco_hydro_32_N"/>
</dbReference>
<evidence type="ECO:0000256" key="5">
    <source>
        <dbReference type="ARBA" id="ARBA00022801"/>
    </source>
</evidence>
<evidence type="ECO:0000256" key="2">
    <source>
        <dbReference type="ARBA" id="ARBA00009902"/>
    </source>
</evidence>
<evidence type="ECO:0000256" key="7">
    <source>
        <dbReference type="ARBA" id="ARBA00033367"/>
    </source>
</evidence>
<dbReference type="InterPro" id="IPR006232">
    <property type="entry name" value="Suc6P_hydrolase"/>
</dbReference>
<dbReference type="GO" id="GO:0004564">
    <property type="term" value="F:beta-fructofuranosidase activity"/>
    <property type="evidence" value="ECO:0007669"/>
    <property type="project" value="UniProtKB-EC"/>
</dbReference>
<accession>A0A0F4KWW8</accession>
<keyword evidence="9" id="KW-0119">Carbohydrate metabolism</keyword>
<dbReference type="GO" id="GO:0005985">
    <property type="term" value="P:sucrose metabolic process"/>
    <property type="evidence" value="ECO:0007669"/>
    <property type="project" value="UniProtKB-UniPathway"/>
</dbReference>
<dbReference type="CDD" id="cd08996">
    <property type="entry name" value="GH32_FFase"/>
    <property type="match status" value="1"/>
</dbReference>
<dbReference type="EC" id="3.2.1.26" evidence="3 8"/>
<dbReference type="InterPro" id="IPR051214">
    <property type="entry name" value="GH32_Enzymes"/>
</dbReference>
<feature type="domain" description="Glycosyl hydrolase family 32 C-terminal" evidence="11">
    <location>
        <begin position="327"/>
        <end position="444"/>
    </location>
</feature>
<organism evidence="12 13">
    <name type="scientific">Bombilactobacillus mellis</name>
    <dbReference type="NCBI Taxonomy" id="1218508"/>
    <lineage>
        <taxon>Bacteria</taxon>
        <taxon>Bacillati</taxon>
        <taxon>Bacillota</taxon>
        <taxon>Bacilli</taxon>
        <taxon>Lactobacillales</taxon>
        <taxon>Lactobacillaceae</taxon>
        <taxon>Bombilactobacillus</taxon>
    </lineage>
</organism>
<comment type="pathway">
    <text evidence="1 9">Glycan biosynthesis; sucrose metabolism.</text>
</comment>
<evidence type="ECO:0000256" key="6">
    <source>
        <dbReference type="ARBA" id="ARBA00023295"/>
    </source>
</evidence>
<dbReference type="NCBIfam" id="TIGR01322">
    <property type="entry name" value="scrB_fam"/>
    <property type="match status" value="1"/>
</dbReference>
<dbReference type="Gene3D" id="2.60.120.560">
    <property type="entry name" value="Exo-inulinase, domain 1"/>
    <property type="match status" value="1"/>
</dbReference>
<keyword evidence="5 8" id="KW-0378">Hydrolase</keyword>
<dbReference type="Pfam" id="PF00251">
    <property type="entry name" value="Glyco_hydro_32N"/>
    <property type="match status" value="1"/>
</dbReference>
<dbReference type="Gene3D" id="2.115.10.20">
    <property type="entry name" value="Glycosyl hydrolase domain, family 43"/>
    <property type="match status" value="1"/>
</dbReference>
<dbReference type="GO" id="GO:0005737">
    <property type="term" value="C:cytoplasm"/>
    <property type="evidence" value="ECO:0007669"/>
    <property type="project" value="UniProtKB-SubCell"/>
</dbReference>
<evidence type="ECO:0000256" key="1">
    <source>
        <dbReference type="ARBA" id="ARBA00004914"/>
    </source>
</evidence>
<keyword evidence="13" id="KW-1185">Reference proteome</keyword>
<dbReference type="OrthoDB" id="9759709at2"/>
<feature type="domain" description="Glycosyl hydrolase family 32 N-terminal" evidence="10">
    <location>
        <begin position="18"/>
        <end position="324"/>
    </location>
</feature>
<comment type="subcellular location">
    <subcellularLocation>
        <location evidence="9">Cytoplasm</location>
    </subcellularLocation>
</comment>
<evidence type="ECO:0000256" key="4">
    <source>
        <dbReference type="ARBA" id="ARBA00019623"/>
    </source>
</evidence>
<dbReference type="SMART" id="SM00640">
    <property type="entry name" value="Glyco_32"/>
    <property type="match status" value="1"/>
</dbReference>
<protein>
    <recommendedName>
        <fullName evidence="4 8">Sucrose-6-phosphate hydrolase</fullName>
        <ecNumber evidence="3 8">3.2.1.26</ecNumber>
    </recommendedName>
    <alternativeName>
        <fullName evidence="7 9">Invertase</fullName>
    </alternativeName>
</protein>
<dbReference type="Proteomes" id="UP000033695">
    <property type="component" value="Unassembled WGS sequence"/>
</dbReference>
<comment type="function">
    <text evidence="9">Enables the bacterium to metabolize sucrose as a sole carbon source.</text>
</comment>
<dbReference type="PANTHER" id="PTHR43101:SF1">
    <property type="entry name" value="BETA-FRUCTOSIDASE"/>
    <property type="match status" value="1"/>
</dbReference>
<evidence type="ECO:0000256" key="3">
    <source>
        <dbReference type="ARBA" id="ARBA00012758"/>
    </source>
</evidence>
<evidence type="ECO:0000259" key="11">
    <source>
        <dbReference type="Pfam" id="PF08244"/>
    </source>
</evidence>
<comment type="caution">
    <text evidence="12">The sequence shown here is derived from an EMBL/GenBank/DDBJ whole genome shotgun (WGS) entry which is preliminary data.</text>
</comment>
<evidence type="ECO:0000256" key="8">
    <source>
        <dbReference type="RuleBase" id="RU362110"/>
    </source>
</evidence>
<dbReference type="InterPro" id="IPR001362">
    <property type="entry name" value="Glyco_hydro_32"/>
</dbReference>
<evidence type="ECO:0000256" key="9">
    <source>
        <dbReference type="RuleBase" id="RU365015"/>
    </source>
</evidence>
<dbReference type="PATRIC" id="fig|1218508.4.peg.134"/>
<sequence>MTIAPIQVTNHRYRLGYHLMAPAGWINDPNGLCYFQGYYHVFYQYHPYSATWGPMSWGHARSRDLLHWQTLPIAIKPNSWTDHDGCFSGSALIKDQGLHLLYTGNNYYNRSNVNEYWQNQNLAVSYDGRHFTKYLNNPVIAQPPLDNTENFRDPKVWEYDGLYYAVIGGQSPTGLGQLLFYQTADLKHWHYLGILAQAQTAATEGYMWECPDLFRLNGQDILLISPQGIQAQAQRYLNLYQTGYFVGRLDYQQPALVHGSFQELDQGHDFYAAQTMLTPDGRRIMIGWLNMWDNEMLEQADGWAGALTLPRELVYKNEHLYQQPIAETKTLRQQVLVNKSWPTKQTVTLIQGYSQLEINLKIDLTQVNDLNLNIKMSDPPTPNHLTLQYNQTRHQFLLYNFNRPGVRIAALSSCPELKLQIFLDTSSVEIFLNDGEAVLTERYYFQNSPLITMTTDKAADVQCVIYQLSSQTNNYHYEI</sequence>
<dbReference type="InterPro" id="IPR013189">
    <property type="entry name" value="Glyco_hydro_32_C"/>
</dbReference>
<name>A0A0F4KWW8_9LACO</name>
<dbReference type="SUPFAM" id="SSF75005">
    <property type="entry name" value="Arabinanase/levansucrase/invertase"/>
    <property type="match status" value="1"/>
</dbReference>
<keyword evidence="9" id="KW-0963">Cytoplasm</keyword>
<dbReference type="SUPFAM" id="SSF49899">
    <property type="entry name" value="Concanavalin A-like lectins/glucanases"/>
    <property type="match status" value="1"/>
</dbReference>
<dbReference type="InterPro" id="IPR023296">
    <property type="entry name" value="Glyco_hydro_beta-prop_sf"/>
</dbReference>
<dbReference type="AlphaFoldDB" id="A0A0F4KWW8"/>
<dbReference type="Pfam" id="PF08244">
    <property type="entry name" value="Glyco_hydro_32C"/>
    <property type="match status" value="1"/>
</dbReference>
<evidence type="ECO:0000259" key="10">
    <source>
        <dbReference type="Pfam" id="PF00251"/>
    </source>
</evidence>
<evidence type="ECO:0000313" key="13">
    <source>
        <dbReference type="Proteomes" id="UP000033695"/>
    </source>
</evidence>
<dbReference type="EMBL" id="JXBZ01000002">
    <property type="protein sequence ID" value="KJY51087.1"/>
    <property type="molecule type" value="Genomic_DNA"/>
</dbReference>
<comment type="catalytic activity">
    <reaction evidence="8">
        <text>Hydrolysis of terminal non-reducing beta-D-fructofuranoside residues in beta-D-fructofuranosides.</text>
        <dbReference type="EC" id="3.2.1.26"/>
    </reaction>
</comment>
<dbReference type="STRING" id="1218508.JG29_01300"/>
<dbReference type="PANTHER" id="PTHR43101">
    <property type="entry name" value="BETA-FRUCTOSIDASE"/>
    <property type="match status" value="1"/>
</dbReference>
<dbReference type="InterPro" id="IPR013320">
    <property type="entry name" value="ConA-like_dom_sf"/>
</dbReference>
<dbReference type="UniPathway" id="UPA00238"/>
<gene>
    <name evidence="12" type="ORF">JG29_01300</name>
</gene>
<evidence type="ECO:0000313" key="12">
    <source>
        <dbReference type="EMBL" id="KJY51087.1"/>
    </source>
</evidence>
<dbReference type="HOGENOM" id="CLU_001528_7_0_9"/>
<dbReference type="RefSeq" id="WP_045922045.1">
    <property type="nucleotide sequence ID" value="NZ_JBHTHW010000004.1"/>
</dbReference>
<keyword evidence="6 8" id="KW-0326">Glycosidase</keyword>
<proteinExistence type="inferred from homology"/>